<dbReference type="EMBL" id="CP129968">
    <property type="protein sequence ID" value="WKK81070.1"/>
    <property type="molecule type" value="Genomic_DNA"/>
</dbReference>
<dbReference type="SUPFAM" id="SSF51206">
    <property type="entry name" value="cAMP-binding domain-like"/>
    <property type="match status" value="1"/>
</dbReference>
<dbReference type="AlphaFoldDB" id="A0AA49GCH3"/>
<gene>
    <name evidence="1" type="ORF">QYS47_01315</name>
</gene>
<proteinExistence type="predicted"/>
<dbReference type="InterPro" id="IPR014710">
    <property type="entry name" value="RmlC-like_jellyroll"/>
</dbReference>
<organism evidence="1">
    <name type="scientific">Marivirga arenosa</name>
    <dbReference type="NCBI Taxonomy" id="3059076"/>
    <lineage>
        <taxon>Bacteria</taxon>
        <taxon>Pseudomonadati</taxon>
        <taxon>Bacteroidota</taxon>
        <taxon>Cytophagia</taxon>
        <taxon>Cytophagales</taxon>
        <taxon>Marivirgaceae</taxon>
        <taxon>Marivirga</taxon>
    </lineage>
</organism>
<dbReference type="RefSeq" id="WP_302126047.1">
    <property type="nucleotide sequence ID" value="NZ_CP129968.2"/>
</dbReference>
<sequence>MQTYYKLLLQNIQELVPIKQEDICLIKEAFKPVYLKKKDFYLRKHDRSNYMNFVADSCLEVYSIGENDMEHILKCGIEGFMTNHYSNSFTFEPYEWGLYYKLNQCFFIPTSYFFFNLT</sequence>
<reference evidence="1" key="1">
    <citation type="submission" date="2023-08" db="EMBL/GenBank/DDBJ databases">
        <title>Comparative genomics and taxonomic characterization of three novel marine species of genus Marivirga.</title>
        <authorList>
            <person name="Muhammad N."/>
            <person name="Kim S.-G."/>
        </authorList>
    </citation>
    <scope>NUCLEOTIDE SEQUENCE</scope>
    <source>
        <strain evidence="1">BKB1-2</strain>
    </source>
</reference>
<dbReference type="KEGG" id="marp:QYS47_01315"/>
<accession>A0AA49GCH3</accession>
<dbReference type="Gene3D" id="2.60.120.10">
    <property type="entry name" value="Jelly Rolls"/>
    <property type="match status" value="1"/>
</dbReference>
<protein>
    <submittedName>
        <fullName evidence="1">Uncharacterized protein</fullName>
    </submittedName>
</protein>
<dbReference type="Proteomes" id="UP001232019">
    <property type="component" value="Chromosome"/>
</dbReference>
<name>A0AA49GCH3_9BACT</name>
<dbReference type="InterPro" id="IPR018490">
    <property type="entry name" value="cNMP-bd_dom_sf"/>
</dbReference>
<evidence type="ECO:0000313" key="1">
    <source>
        <dbReference type="EMBL" id="WKK81070.1"/>
    </source>
</evidence>